<keyword evidence="1" id="KW-0472">Membrane</keyword>
<accession>A0A3E4QXK3</accession>
<protein>
    <submittedName>
        <fullName evidence="2">Uncharacterized protein</fullName>
    </submittedName>
</protein>
<proteinExistence type="predicted"/>
<reference evidence="2 3" key="1">
    <citation type="submission" date="2018-08" db="EMBL/GenBank/DDBJ databases">
        <title>A genome reference for cultivated species of the human gut microbiota.</title>
        <authorList>
            <person name="Zou Y."/>
            <person name="Xue W."/>
            <person name="Luo G."/>
        </authorList>
    </citation>
    <scope>NUCLEOTIDE SEQUENCE [LARGE SCALE GENOMIC DNA]</scope>
    <source>
        <strain evidence="2 3">TF08-14</strain>
    </source>
</reference>
<dbReference type="AlphaFoldDB" id="A0A3E4QXK3"/>
<gene>
    <name evidence="2" type="ORF">DXC81_01975</name>
</gene>
<evidence type="ECO:0000313" key="2">
    <source>
        <dbReference type="EMBL" id="RGL11583.1"/>
    </source>
</evidence>
<feature type="transmembrane region" description="Helical" evidence="1">
    <location>
        <begin position="106"/>
        <end position="129"/>
    </location>
</feature>
<feature type="transmembrane region" description="Helical" evidence="1">
    <location>
        <begin position="136"/>
        <end position="155"/>
    </location>
</feature>
<keyword evidence="1" id="KW-0812">Transmembrane</keyword>
<feature type="transmembrane region" description="Helical" evidence="1">
    <location>
        <begin position="167"/>
        <end position="192"/>
    </location>
</feature>
<organism evidence="2 3">
    <name type="scientific">Collinsella tanakaei</name>
    <dbReference type="NCBI Taxonomy" id="626935"/>
    <lineage>
        <taxon>Bacteria</taxon>
        <taxon>Bacillati</taxon>
        <taxon>Actinomycetota</taxon>
        <taxon>Coriobacteriia</taxon>
        <taxon>Coriobacteriales</taxon>
        <taxon>Coriobacteriaceae</taxon>
        <taxon>Collinsella</taxon>
    </lineage>
</organism>
<feature type="transmembrane region" description="Helical" evidence="1">
    <location>
        <begin position="12"/>
        <end position="32"/>
    </location>
</feature>
<evidence type="ECO:0000256" key="1">
    <source>
        <dbReference type="SAM" id="Phobius"/>
    </source>
</evidence>
<evidence type="ECO:0000313" key="3">
    <source>
        <dbReference type="Proteomes" id="UP000260943"/>
    </source>
</evidence>
<dbReference type="EMBL" id="QSRJ01000002">
    <property type="protein sequence ID" value="RGL11583.1"/>
    <property type="molecule type" value="Genomic_DNA"/>
</dbReference>
<sequence length="210" mass="23199">MKDEIIKKLLDVKWNLVIMAAFCFLFAVYMYVTPVEGGLGMFMITPHNGLAGLLEMLPWIGIFLGAATFIASFVSKSTWVLGWTEPVLGALMFVAGFWELFFPYDIAVFSLTYAFVGIFLAFYVMFIALEMDRKGVGHWFMTLVLAAAIWAVSFFNMMNFAGEGASVALSCLELFLAGWGFVYGALVLSGVAPQKGSRPFRRAKKAKAVA</sequence>
<dbReference type="Proteomes" id="UP000260943">
    <property type="component" value="Unassembled WGS sequence"/>
</dbReference>
<feature type="transmembrane region" description="Helical" evidence="1">
    <location>
        <begin position="80"/>
        <end position="100"/>
    </location>
</feature>
<name>A0A3E4QXK3_9ACTN</name>
<keyword evidence="1" id="KW-1133">Transmembrane helix</keyword>
<feature type="transmembrane region" description="Helical" evidence="1">
    <location>
        <begin position="52"/>
        <end position="73"/>
    </location>
</feature>
<dbReference type="RefSeq" id="WP_117678942.1">
    <property type="nucleotide sequence ID" value="NZ_JAQCWE010000004.1"/>
</dbReference>
<comment type="caution">
    <text evidence="2">The sequence shown here is derived from an EMBL/GenBank/DDBJ whole genome shotgun (WGS) entry which is preliminary data.</text>
</comment>